<dbReference type="EMBL" id="WACR01000005">
    <property type="protein sequence ID" value="KAB1064468.1"/>
    <property type="molecule type" value="Genomic_DNA"/>
</dbReference>
<keyword evidence="4" id="KW-1185">Reference proteome</keyword>
<evidence type="ECO:0000313" key="4">
    <source>
        <dbReference type="Proteomes" id="UP000435357"/>
    </source>
</evidence>
<reference evidence="3 4" key="1">
    <citation type="submission" date="2019-09" db="EMBL/GenBank/DDBJ databases">
        <title>Genomes of Cryomorphaceae.</title>
        <authorList>
            <person name="Bowman J.P."/>
        </authorList>
    </citation>
    <scope>NUCLEOTIDE SEQUENCE [LARGE SCALE GENOMIC DNA]</scope>
    <source>
        <strain evidence="3 4">KCTC 52047</strain>
    </source>
</reference>
<comment type="similarity">
    <text evidence="1">Belongs to the 4-hydroxybenzoyl-CoA thioesterase family.</text>
</comment>
<dbReference type="InterPro" id="IPR050563">
    <property type="entry name" value="4-hydroxybenzoyl-CoA_TE"/>
</dbReference>
<dbReference type="PANTHER" id="PTHR31793:SF27">
    <property type="entry name" value="NOVEL THIOESTERASE SUPERFAMILY DOMAIN AND SAPOSIN A-TYPE DOMAIN CONTAINING PROTEIN (0610012H03RIK)"/>
    <property type="match status" value="1"/>
</dbReference>
<organism evidence="3 4">
    <name type="scientific">Salibacter halophilus</name>
    <dbReference type="NCBI Taxonomy" id="1803916"/>
    <lineage>
        <taxon>Bacteria</taxon>
        <taxon>Pseudomonadati</taxon>
        <taxon>Bacteroidota</taxon>
        <taxon>Flavobacteriia</taxon>
        <taxon>Flavobacteriales</taxon>
        <taxon>Salibacteraceae</taxon>
        <taxon>Salibacter</taxon>
    </lineage>
</organism>
<protein>
    <submittedName>
        <fullName evidence="3">Acyl-CoA thioesterase</fullName>
    </submittedName>
</protein>
<keyword evidence="2" id="KW-0378">Hydrolase</keyword>
<dbReference type="RefSeq" id="WP_151167669.1">
    <property type="nucleotide sequence ID" value="NZ_WACR01000005.1"/>
</dbReference>
<evidence type="ECO:0000256" key="2">
    <source>
        <dbReference type="ARBA" id="ARBA00022801"/>
    </source>
</evidence>
<evidence type="ECO:0000313" key="3">
    <source>
        <dbReference type="EMBL" id="KAB1064468.1"/>
    </source>
</evidence>
<dbReference type="Pfam" id="PF13279">
    <property type="entry name" value="4HBT_2"/>
    <property type="match status" value="1"/>
</dbReference>
<dbReference type="PANTHER" id="PTHR31793">
    <property type="entry name" value="4-HYDROXYBENZOYL-COA THIOESTERASE FAMILY MEMBER"/>
    <property type="match status" value="1"/>
</dbReference>
<gene>
    <name evidence="3" type="ORF">F3059_07160</name>
</gene>
<dbReference type="CDD" id="cd00586">
    <property type="entry name" value="4HBT"/>
    <property type="match status" value="1"/>
</dbReference>
<dbReference type="Gene3D" id="3.10.129.10">
    <property type="entry name" value="Hotdog Thioesterase"/>
    <property type="match status" value="1"/>
</dbReference>
<dbReference type="SUPFAM" id="SSF54637">
    <property type="entry name" value="Thioesterase/thiol ester dehydrase-isomerase"/>
    <property type="match status" value="1"/>
</dbReference>
<sequence>MTFYSPIEIRFRDLDALGHVNNAVYFSYVEQARIAYFRQIIDENHDWKKFGVLIARNEINYYSPVHINDHLECGLNLIKLGSKSMEYSFEFRILKDGKQIKAADGKFVLVCFDPIEQKSAPVPELWRERITAFEKNDERP</sequence>
<comment type="caution">
    <text evidence="3">The sequence shown here is derived from an EMBL/GenBank/DDBJ whole genome shotgun (WGS) entry which is preliminary data.</text>
</comment>
<name>A0A6N6M8X8_9FLAO</name>
<accession>A0A6N6M8X8</accession>
<dbReference type="Proteomes" id="UP000435357">
    <property type="component" value="Unassembled WGS sequence"/>
</dbReference>
<proteinExistence type="inferred from homology"/>
<dbReference type="InterPro" id="IPR029069">
    <property type="entry name" value="HotDog_dom_sf"/>
</dbReference>
<evidence type="ECO:0000256" key="1">
    <source>
        <dbReference type="ARBA" id="ARBA00005953"/>
    </source>
</evidence>
<dbReference type="AlphaFoldDB" id="A0A6N6M8X8"/>
<dbReference type="OrthoDB" id="9791529at2"/>
<dbReference type="GO" id="GO:0047617">
    <property type="term" value="F:fatty acyl-CoA hydrolase activity"/>
    <property type="evidence" value="ECO:0007669"/>
    <property type="project" value="TreeGrafter"/>
</dbReference>